<keyword evidence="1" id="KW-1133">Transmembrane helix</keyword>
<name>A0A8J2J4P6_9HEXA</name>
<gene>
    <name evidence="2" type="ORF">AFUS01_LOCUS2924</name>
</gene>
<evidence type="ECO:0000313" key="2">
    <source>
        <dbReference type="EMBL" id="CAG7682890.1"/>
    </source>
</evidence>
<reference evidence="2" key="1">
    <citation type="submission" date="2021-06" db="EMBL/GenBank/DDBJ databases">
        <authorList>
            <person name="Hodson N. C."/>
            <person name="Mongue J. A."/>
            <person name="Jaron S. K."/>
        </authorList>
    </citation>
    <scope>NUCLEOTIDE SEQUENCE</scope>
</reference>
<keyword evidence="1" id="KW-0812">Transmembrane</keyword>
<keyword evidence="3" id="KW-1185">Reference proteome</keyword>
<dbReference type="EMBL" id="CAJVCH010017169">
    <property type="protein sequence ID" value="CAG7682890.1"/>
    <property type="molecule type" value="Genomic_DNA"/>
</dbReference>
<accession>A0A8J2J4P6</accession>
<dbReference type="Proteomes" id="UP000708208">
    <property type="component" value="Unassembled WGS sequence"/>
</dbReference>
<evidence type="ECO:0000256" key="1">
    <source>
        <dbReference type="SAM" id="Phobius"/>
    </source>
</evidence>
<feature type="transmembrane region" description="Helical" evidence="1">
    <location>
        <begin position="24"/>
        <end position="45"/>
    </location>
</feature>
<protein>
    <submittedName>
        <fullName evidence="2">Uncharacterized protein</fullName>
    </submittedName>
</protein>
<proteinExistence type="predicted"/>
<dbReference type="AlphaFoldDB" id="A0A8J2J4P6"/>
<organism evidence="2 3">
    <name type="scientific">Allacma fusca</name>
    <dbReference type="NCBI Taxonomy" id="39272"/>
    <lineage>
        <taxon>Eukaryota</taxon>
        <taxon>Metazoa</taxon>
        <taxon>Ecdysozoa</taxon>
        <taxon>Arthropoda</taxon>
        <taxon>Hexapoda</taxon>
        <taxon>Collembola</taxon>
        <taxon>Symphypleona</taxon>
        <taxon>Sminthuridae</taxon>
        <taxon>Allacma</taxon>
    </lineage>
</organism>
<sequence length="63" mass="7337">MNVFVDFENKYVVLNVKTPEFTKIIGIVMQLWSYIINMMLLLFFLMSLARPGSHEQISSLLPD</sequence>
<keyword evidence="1" id="KW-0472">Membrane</keyword>
<comment type="caution">
    <text evidence="2">The sequence shown here is derived from an EMBL/GenBank/DDBJ whole genome shotgun (WGS) entry which is preliminary data.</text>
</comment>
<evidence type="ECO:0000313" key="3">
    <source>
        <dbReference type="Proteomes" id="UP000708208"/>
    </source>
</evidence>
<feature type="non-terminal residue" evidence="2">
    <location>
        <position position="1"/>
    </location>
</feature>